<protein>
    <submittedName>
        <fullName evidence="2">Uncharacterized protein</fullName>
    </submittedName>
</protein>
<evidence type="ECO:0000256" key="1">
    <source>
        <dbReference type="SAM" id="Phobius"/>
    </source>
</evidence>
<keyword evidence="1" id="KW-0812">Transmembrane</keyword>
<proteinExistence type="predicted"/>
<gene>
    <name evidence="2" type="primary">Contig12188.g13020</name>
    <name evidence="2" type="ORF">STYLEM_13189</name>
</gene>
<reference evidence="2 3" key="1">
    <citation type="submission" date="2014-06" db="EMBL/GenBank/DDBJ databases">
        <authorList>
            <person name="Swart Estienne"/>
        </authorList>
    </citation>
    <scope>NUCLEOTIDE SEQUENCE [LARGE SCALE GENOMIC DNA]</scope>
    <source>
        <strain evidence="2 3">130c</strain>
    </source>
</reference>
<dbReference type="Proteomes" id="UP000039865">
    <property type="component" value="Unassembled WGS sequence"/>
</dbReference>
<evidence type="ECO:0000313" key="3">
    <source>
        <dbReference type="Proteomes" id="UP000039865"/>
    </source>
</evidence>
<dbReference type="AlphaFoldDB" id="A0A078ASC7"/>
<dbReference type="InParanoid" id="A0A078ASC7"/>
<feature type="transmembrane region" description="Helical" evidence="1">
    <location>
        <begin position="447"/>
        <end position="468"/>
    </location>
</feature>
<dbReference type="EMBL" id="CCKQ01012509">
    <property type="protein sequence ID" value="CDW84132.1"/>
    <property type="molecule type" value="Genomic_DNA"/>
</dbReference>
<organism evidence="2 3">
    <name type="scientific">Stylonychia lemnae</name>
    <name type="common">Ciliate</name>
    <dbReference type="NCBI Taxonomy" id="5949"/>
    <lineage>
        <taxon>Eukaryota</taxon>
        <taxon>Sar</taxon>
        <taxon>Alveolata</taxon>
        <taxon>Ciliophora</taxon>
        <taxon>Intramacronucleata</taxon>
        <taxon>Spirotrichea</taxon>
        <taxon>Stichotrichia</taxon>
        <taxon>Sporadotrichida</taxon>
        <taxon>Oxytrichidae</taxon>
        <taxon>Stylonychinae</taxon>
        <taxon>Stylonychia</taxon>
    </lineage>
</organism>
<keyword evidence="3" id="KW-1185">Reference proteome</keyword>
<evidence type="ECO:0000313" key="2">
    <source>
        <dbReference type="EMBL" id="CDW84132.1"/>
    </source>
</evidence>
<sequence length="479" mass="56571">MQTYQPQEQFSEEEILILNHFKQQIKQALDYKKSLDDKIALQITNNQEKEKNDLIAINQLNQEIQQLNVQLEQKQGVKRVKDQKFQNACQAWQNLKLARQKVQQEIFQSLRIQQDNAALQTRNLSIFQEKDLFKGEDNQYQEFIKMKDVSKKQQLIQNLFAKKLNVLKVKIQLAEKRQNLLVAYKKRLQTKSSKLADISNIKKDLMKFQLEIKEVNFQFYDDLPAVYQQDLRNVKSIEIRNYDILKKCQALDQNINEQQIMVQQHSLKQDMYQEQCDKIQLESNINKERLTQLEALEGQAKIAMEKAKMYQSALAVKAKEIARKEDKKDEILAKQSGKKVNLDQLEQSYMVLIQGKLYEIDKLCNQQFEMDLNQEQQIQQYEKMIELKESERIINSDQLAIDSTLEGRLQQQLQQKKKEGQITLEKSNQVRADYQIYQANLNSKKQMIWGLNAIVYSLIGVFLILTLYTRGQHQKNQLN</sequence>
<accession>A0A078ASC7</accession>
<keyword evidence="1" id="KW-0472">Membrane</keyword>
<keyword evidence="1" id="KW-1133">Transmembrane helix</keyword>
<name>A0A078ASC7_STYLE</name>